<reference evidence="2" key="1">
    <citation type="submission" date="2020-05" db="UniProtKB">
        <authorList>
            <consortium name="EnsemblMetazoa"/>
        </authorList>
    </citation>
    <scope>IDENTIFICATION</scope>
    <source>
        <strain evidence="2">TTRI</strain>
    </source>
</reference>
<evidence type="ECO:0000313" key="2">
    <source>
        <dbReference type="EnsemblMetazoa" id="GAUT021625-PA"/>
    </source>
</evidence>
<evidence type="ECO:0000256" key="1">
    <source>
        <dbReference type="SAM" id="MobiDB-lite"/>
    </source>
</evidence>
<proteinExistence type="predicted"/>
<feature type="compositionally biased region" description="Basic and acidic residues" evidence="1">
    <location>
        <begin position="84"/>
        <end position="93"/>
    </location>
</feature>
<feature type="compositionally biased region" description="Polar residues" evidence="1">
    <location>
        <begin position="94"/>
        <end position="114"/>
    </location>
</feature>
<dbReference type="AlphaFoldDB" id="A0A1A9V0C0"/>
<protein>
    <submittedName>
        <fullName evidence="2">Uncharacterized protein</fullName>
    </submittedName>
</protein>
<name>A0A1A9V0C0_GLOAU</name>
<feature type="region of interest" description="Disordered" evidence="1">
    <location>
        <begin position="1"/>
        <end position="20"/>
    </location>
</feature>
<organism evidence="2 3">
    <name type="scientific">Glossina austeni</name>
    <name type="common">Savannah tsetse fly</name>
    <dbReference type="NCBI Taxonomy" id="7395"/>
    <lineage>
        <taxon>Eukaryota</taxon>
        <taxon>Metazoa</taxon>
        <taxon>Ecdysozoa</taxon>
        <taxon>Arthropoda</taxon>
        <taxon>Hexapoda</taxon>
        <taxon>Insecta</taxon>
        <taxon>Pterygota</taxon>
        <taxon>Neoptera</taxon>
        <taxon>Endopterygota</taxon>
        <taxon>Diptera</taxon>
        <taxon>Brachycera</taxon>
        <taxon>Muscomorpha</taxon>
        <taxon>Hippoboscoidea</taxon>
        <taxon>Glossinidae</taxon>
        <taxon>Glossina</taxon>
    </lineage>
</organism>
<keyword evidence="3" id="KW-1185">Reference proteome</keyword>
<feature type="region of interest" description="Disordered" evidence="1">
    <location>
        <begin position="84"/>
        <end position="114"/>
    </location>
</feature>
<feature type="compositionally biased region" description="Polar residues" evidence="1">
    <location>
        <begin position="1"/>
        <end position="11"/>
    </location>
</feature>
<dbReference type="VEuPathDB" id="VectorBase:GAUT021625"/>
<accession>A0A1A9V0C0</accession>
<dbReference type="Proteomes" id="UP000078200">
    <property type="component" value="Unassembled WGS sequence"/>
</dbReference>
<evidence type="ECO:0000313" key="3">
    <source>
        <dbReference type="Proteomes" id="UP000078200"/>
    </source>
</evidence>
<dbReference type="EnsemblMetazoa" id="GAUT021625-RA">
    <property type="protein sequence ID" value="GAUT021625-PA"/>
    <property type="gene ID" value="GAUT021625"/>
</dbReference>
<sequence>MNSEDNLSLAGNNDEDSDQEVIESMELLEGNYQMIRQWVPPAPNYWDAPPKAVIKSAEVRTEVKPSIIKNKRCEHLGRQLSSEKIKTQHEMKTITKSTKQATKPTYQPTNQPNDTVQNLHTERHSHVEEATLERDWLVTSKSNIRI</sequence>